<dbReference type="EMBL" id="CACVKT020006765">
    <property type="protein sequence ID" value="CAC5403411.1"/>
    <property type="molecule type" value="Genomic_DNA"/>
</dbReference>
<dbReference type="OrthoDB" id="6079886at2759"/>
<proteinExistence type="predicted"/>
<dbReference type="Proteomes" id="UP000507470">
    <property type="component" value="Unassembled WGS sequence"/>
</dbReference>
<dbReference type="AlphaFoldDB" id="A0A6J8D6Z9"/>
<reference evidence="1 2" key="1">
    <citation type="submission" date="2020-06" db="EMBL/GenBank/DDBJ databases">
        <authorList>
            <person name="Li R."/>
            <person name="Bekaert M."/>
        </authorList>
    </citation>
    <scope>NUCLEOTIDE SEQUENCE [LARGE SCALE GENOMIC DNA]</scope>
    <source>
        <strain evidence="2">wild</strain>
    </source>
</reference>
<organism evidence="1 2">
    <name type="scientific">Mytilus coruscus</name>
    <name type="common">Sea mussel</name>
    <dbReference type="NCBI Taxonomy" id="42192"/>
    <lineage>
        <taxon>Eukaryota</taxon>
        <taxon>Metazoa</taxon>
        <taxon>Spiralia</taxon>
        <taxon>Lophotrochozoa</taxon>
        <taxon>Mollusca</taxon>
        <taxon>Bivalvia</taxon>
        <taxon>Autobranchia</taxon>
        <taxon>Pteriomorphia</taxon>
        <taxon>Mytilida</taxon>
        <taxon>Mytiloidea</taxon>
        <taxon>Mytilidae</taxon>
        <taxon>Mytilinae</taxon>
        <taxon>Mytilus</taxon>
    </lineage>
</organism>
<keyword evidence="2" id="KW-1185">Reference proteome</keyword>
<protein>
    <submittedName>
        <fullName evidence="1">Uncharacterized protein</fullName>
    </submittedName>
</protein>
<sequence>MARAAACYTDNDVESSIEDCDTHSVKLHNVVANKKDGTFNEDINNPCSFLFENEVFHNTQSLESWQEITDSGHFGRVFTFTQIKSNMSNVNESKNQLVLTENGSSAPIQIPNRTESKQFAKDAGSMSTSKEGRLCLTNSNDSPEKINRALNVANTVQQQLCISQEGK</sequence>
<name>A0A6J8D6Z9_MYTCO</name>
<evidence type="ECO:0000313" key="2">
    <source>
        <dbReference type="Proteomes" id="UP000507470"/>
    </source>
</evidence>
<gene>
    <name evidence="1" type="ORF">MCOR_37309</name>
</gene>
<evidence type="ECO:0000313" key="1">
    <source>
        <dbReference type="EMBL" id="CAC5403411.1"/>
    </source>
</evidence>
<accession>A0A6J8D6Z9</accession>